<evidence type="ECO:0000313" key="2">
    <source>
        <dbReference type="Proteomes" id="UP000565711"/>
    </source>
</evidence>
<dbReference type="RefSeq" id="WP_157102859.1">
    <property type="nucleotide sequence ID" value="NZ_JAAXOP010000004.1"/>
</dbReference>
<dbReference type="EMBL" id="JAAXOP010000004">
    <property type="protein sequence ID" value="NKY50525.1"/>
    <property type="molecule type" value="Genomic_DNA"/>
</dbReference>
<dbReference type="Gene3D" id="1.10.287.1060">
    <property type="entry name" value="ESAT-6-like"/>
    <property type="match status" value="1"/>
</dbReference>
<name>A0A846XXS4_9NOCA</name>
<gene>
    <name evidence="1" type="ORF">HGA08_09915</name>
</gene>
<proteinExistence type="predicted"/>
<dbReference type="AlphaFoldDB" id="A0A846XXS4"/>
<reference evidence="1 2" key="1">
    <citation type="submission" date="2020-04" db="EMBL/GenBank/DDBJ databases">
        <title>MicrobeNet Type strains.</title>
        <authorList>
            <person name="Nicholson A.C."/>
        </authorList>
    </citation>
    <scope>NUCLEOTIDE SEQUENCE [LARGE SCALE GENOMIC DNA]</scope>
    <source>
        <strain evidence="1 2">JCM 12354</strain>
    </source>
</reference>
<keyword evidence="2" id="KW-1185">Reference proteome</keyword>
<organism evidence="1 2">
    <name type="scientific">Nocardia vermiculata</name>
    <dbReference type="NCBI Taxonomy" id="257274"/>
    <lineage>
        <taxon>Bacteria</taxon>
        <taxon>Bacillati</taxon>
        <taxon>Actinomycetota</taxon>
        <taxon>Actinomycetes</taxon>
        <taxon>Mycobacteriales</taxon>
        <taxon>Nocardiaceae</taxon>
        <taxon>Nocardia</taxon>
    </lineage>
</organism>
<protein>
    <submittedName>
        <fullName evidence="1">Uncharacterized protein</fullName>
    </submittedName>
</protein>
<comment type="caution">
    <text evidence="1">The sequence shown here is derived from an EMBL/GenBank/DDBJ whole genome shotgun (WGS) entry which is preliminary data.</text>
</comment>
<dbReference type="Proteomes" id="UP000565711">
    <property type="component" value="Unassembled WGS sequence"/>
</dbReference>
<sequence length="112" mass="11596">MGRYLNMSPEGVRQQAAAFGSAAQSLSEASGSWKTMFDPNALGEDYKSHAQSLVDGFEQVAQAVNEWSGACSAFSTALNHAADTVQGADSQISDDLAGVSFDGAGDLNMDGV</sequence>
<evidence type="ECO:0000313" key="1">
    <source>
        <dbReference type="EMBL" id="NKY50525.1"/>
    </source>
</evidence>
<accession>A0A846XXS4</accession>